<feature type="domain" description="Mechanosensitive ion channel MscS" evidence="9">
    <location>
        <begin position="106"/>
        <end position="170"/>
    </location>
</feature>
<comment type="similarity">
    <text evidence="2">Belongs to the MscS (TC 1.A.23) family.</text>
</comment>
<dbReference type="GeneID" id="87593944"/>
<dbReference type="PANTHER" id="PTHR30460">
    <property type="entry name" value="MODERATE CONDUCTANCE MECHANOSENSITIVE CHANNEL YBIO"/>
    <property type="match status" value="1"/>
</dbReference>
<dbReference type="Gene3D" id="1.10.287.1260">
    <property type="match status" value="1"/>
</dbReference>
<keyword evidence="6 8" id="KW-0472">Membrane</keyword>
<dbReference type="InterPro" id="IPR045276">
    <property type="entry name" value="YbiO_bact"/>
</dbReference>
<dbReference type="SUPFAM" id="SSF50182">
    <property type="entry name" value="Sm-like ribonucleoproteins"/>
    <property type="match status" value="1"/>
</dbReference>
<feature type="transmembrane region" description="Helical" evidence="8">
    <location>
        <begin position="61"/>
        <end position="79"/>
    </location>
</feature>
<evidence type="ECO:0000256" key="4">
    <source>
        <dbReference type="ARBA" id="ARBA00022692"/>
    </source>
</evidence>
<dbReference type="Pfam" id="PF00924">
    <property type="entry name" value="MS_channel_2nd"/>
    <property type="match status" value="1"/>
</dbReference>
<evidence type="ECO:0000256" key="5">
    <source>
        <dbReference type="ARBA" id="ARBA00022989"/>
    </source>
</evidence>
<keyword evidence="5 8" id="KW-1133">Transmembrane helix</keyword>
<name>A0A1J9VH00_9BACI</name>
<accession>A0A1J9VH00</accession>
<proteinExistence type="inferred from homology"/>
<dbReference type="InterPro" id="IPR006685">
    <property type="entry name" value="MscS_channel_2nd"/>
</dbReference>
<dbReference type="Gene3D" id="3.30.70.100">
    <property type="match status" value="1"/>
</dbReference>
<evidence type="ECO:0000256" key="7">
    <source>
        <dbReference type="ARBA" id="ARBA00059688"/>
    </source>
</evidence>
<dbReference type="InterPro" id="IPR010920">
    <property type="entry name" value="LSM_dom_sf"/>
</dbReference>
<keyword evidence="4 8" id="KW-0812">Transmembrane</keyword>
<keyword evidence="3" id="KW-1003">Cell membrane</keyword>
<dbReference type="EMBL" id="MAOI01000101">
    <property type="protein sequence ID" value="OJD75671.1"/>
    <property type="molecule type" value="Genomic_DNA"/>
</dbReference>
<dbReference type="GO" id="GO:0005886">
    <property type="term" value="C:plasma membrane"/>
    <property type="evidence" value="ECO:0007669"/>
    <property type="project" value="UniProtKB-SubCell"/>
</dbReference>
<feature type="transmembrane region" description="Helical" evidence="8">
    <location>
        <begin position="20"/>
        <end position="40"/>
    </location>
</feature>
<gene>
    <name evidence="10" type="ORF">BAU28_04205</name>
</gene>
<dbReference type="SUPFAM" id="SSF82861">
    <property type="entry name" value="Mechanosensitive channel protein MscS (YggB), transmembrane region"/>
    <property type="match status" value="1"/>
</dbReference>
<evidence type="ECO:0000256" key="8">
    <source>
        <dbReference type="SAM" id="Phobius"/>
    </source>
</evidence>
<reference evidence="10 11" key="1">
    <citation type="submission" date="2016-06" db="EMBL/GenBank/DDBJ databases">
        <title>First insights into the genetic diversity and population structure of in the Bacillus cereus group bacteria from diverse marine environments.</title>
        <authorList>
            <person name="Liu Y."/>
            <person name="Lai Q."/>
            <person name="Shao Z."/>
        </authorList>
    </citation>
    <scope>NUCLEOTIDE SEQUENCE [LARGE SCALE GENOMIC DNA]</scope>
    <source>
        <strain evidence="10 11">NH24A2</strain>
    </source>
</reference>
<evidence type="ECO:0000256" key="1">
    <source>
        <dbReference type="ARBA" id="ARBA00004651"/>
    </source>
</evidence>
<evidence type="ECO:0000313" key="10">
    <source>
        <dbReference type="EMBL" id="OJD75671.1"/>
    </source>
</evidence>
<evidence type="ECO:0000256" key="6">
    <source>
        <dbReference type="ARBA" id="ARBA00023136"/>
    </source>
</evidence>
<comment type="subcellular location">
    <subcellularLocation>
        <location evidence="1">Cell membrane</location>
        <topology evidence="1">Multi-pass membrane protein</topology>
    </subcellularLocation>
</comment>
<feature type="transmembrane region" description="Helical" evidence="8">
    <location>
        <begin position="85"/>
        <end position="103"/>
    </location>
</feature>
<dbReference type="SUPFAM" id="SSF82689">
    <property type="entry name" value="Mechanosensitive channel protein MscS (YggB), C-terminal domain"/>
    <property type="match status" value="1"/>
</dbReference>
<dbReference type="Gene3D" id="2.30.30.60">
    <property type="match status" value="1"/>
</dbReference>
<evidence type="ECO:0000256" key="3">
    <source>
        <dbReference type="ARBA" id="ARBA00022475"/>
    </source>
</evidence>
<comment type="caution">
    <text evidence="10">The sequence shown here is derived from an EMBL/GenBank/DDBJ whole genome shotgun (WGS) entry which is preliminary data.</text>
</comment>
<organism evidence="10 11">
    <name type="scientific">Bacillus paramycoides</name>
    <dbReference type="NCBI Taxonomy" id="2026194"/>
    <lineage>
        <taxon>Bacteria</taxon>
        <taxon>Bacillati</taxon>
        <taxon>Bacillota</taxon>
        <taxon>Bacilli</taxon>
        <taxon>Bacillales</taxon>
        <taxon>Bacillaceae</taxon>
        <taxon>Bacillus</taxon>
        <taxon>Bacillus cereus group</taxon>
    </lineage>
</organism>
<protein>
    <submittedName>
        <fullName evidence="10">Mechanosensitive ion channel protein</fullName>
    </submittedName>
</protein>
<dbReference type="InterPro" id="IPR011014">
    <property type="entry name" value="MscS_channel_TM-2"/>
</dbReference>
<dbReference type="Proteomes" id="UP000182788">
    <property type="component" value="Unassembled WGS sequence"/>
</dbReference>
<sequence>MSLLTFTEEFFNYVREFLLLRFILFALILMIFSFVINRIIDWFFRKSSFLDEEVEQTIQSVIRSIVRYGIVVSLIIYLISQFVDIKGILAGAGIAGVVIGFAAQQMLKDVILGFARLTDKEFRVGDFVTFNGTSSGTIEEISIRFMQIREWSGKLLTIPHGEIRTIQNFNKGWMRVIERITVSYQEDPTRIKELLEEVCVNCNEKLGQSLHRVGNEAVEPFKYIGVTDLNPNLKYVGYEFCIIGLIKPEDYFETSRQVRFELMSLFHKNQVQMPAANMYVHTEKLQGIHGNQLHQTGKEN</sequence>
<dbReference type="InterPro" id="IPR023408">
    <property type="entry name" value="MscS_beta-dom_sf"/>
</dbReference>
<evidence type="ECO:0000259" key="9">
    <source>
        <dbReference type="Pfam" id="PF00924"/>
    </source>
</evidence>
<evidence type="ECO:0000256" key="2">
    <source>
        <dbReference type="ARBA" id="ARBA00008017"/>
    </source>
</evidence>
<dbReference type="RefSeq" id="WP_071719945.1">
    <property type="nucleotide sequence ID" value="NZ_CBCSHB010000001.1"/>
</dbReference>
<dbReference type="AlphaFoldDB" id="A0A1J9VH00"/>
<dbReference type="FunFam" id="2.30.30.60:FF:000001">
    <property type="entry name" value="MscS Mechanosensitive ion channel"/>
    <property type="match status" value="1"/>
</dbReference>
<dbReference type="PANTHER" id="PTHR30460:SF1">
    <property type="entry name" value="MECHANOSENSITIVE ION CHANNEL"/>
    <property type="match status" value="1"/>
</dbReference>
<dbReference type="GO" id="GO:0008381">
    <property type="term" value="F:mechanosensitive monoatomic ion channel activity"/>
    <property type="evidence" value="ECO:0007669"/>
    <property type="project" value="InterPro"/>
</dbReference>
<evidence type="ECO:0000313" key="11">
    <source>
        <dbReference type="Proteomes" id="UP000182788"/>
    </source>
</evidence>
<comment type="function">
    <text evidence="7">May play a role in resistance to osmotic downshock.</text>
</comment>
<dbReference type="InterPro" id="IPR011066">
    <property type="entry name" value="MscS_channel_C_sf"/>
</dbReference>